<gene>
    <name evidence="1" type="ORF">F5144DRAFT_516728</name>
</gene>
<evidence type="ECO:0000313" key="1">
    <source>
        <dbReference type="EMBL" id="KAH6622504.1"/>
    </source>
</evidence>
<dbReference type="EMBL" id="JAGIZQ010000006">
    <property type="protein sequence ID" value="KAH6622504.1"/>
    <property type="molecule type" value="Genomic_DNA"/>
</dbReference>
<proteinExistence type="predicted"/>
<organism evidence="1 2">
    <name type="scientific">Chaetomium tenue</name>
    <dbReference type="NCBI Taxonomy" id="1854479"/>
    <lineage>
        <taxon>Eukaryota</taxon>
        <taxon>Fungi</taxon>
        <taxon>Dikarya</taxon>
        <taxon>Ascomycota</taxon>
        <taxon>Pezizomycotina</taxon>
        <taxon>Sordariomycetes</taxon>
        <taxon>Sordariomycetidae</taxon>
        <taxon>Sordariales</taxon>
        <taxon>Chaetomiaceae</taxon>
        <taxon>Chaetomium</taxon>
    </lineage>
</organism>
<name>A0ACB7NVT0_9PEZI</name>
<dbReference type="Proteomes" id="UP000724584">
    <property type="component" value="Unassembled WGS sequence"/>
</dbReference>
<keyword evidence="2" id="KW-1185">Reference proteome</keyword>
<accession>A0ACB7NVT0</accession>
<reference evidence="1 2" key="1">
    <citation type="journal article" date="2021" name="Nat. Commun.">
        <title>Genetic determinants of endophytism in the Arabidopsis root mycobiome.</title>
        <authorList>
            <person name="Mesny F."/>
            <person name="Miyauchi S."/>
            <person name="Thiergart T."/>
            <person name="Pickel B."/>
            <person name="Atanasova L."/>
            <person name="Karlsson M."/>
            <person name="Huettel B."/>
            <person name="Barry K.W."/>
            <person name="Haridas S."/>
            <person name="Chen C."/>
            <person name="Bauer D."/>
            <person name="Andreopoulos W."/>
            <person name="Pangilinan J."/>
            <person name="LaButti K."/>
            <person name="Riley R."/>
            <person name="Lipzen A."/>
            <person name="Clum A."/>
            <person name="Drula E."/>
            <person name="Henrissat B."/>
            <person name="Kohler A."/>
            <person name="Grigoriev I.V."/>
            <person name="Martin F.M."/>
            <person name="Hacquard S."/>
        </authorList>
    </citation>
    <scope>NUCLEOTIDE SEQUENCE [LARGE SCALE GENOMIC DNA]</scope>
    <source>
        <strain evidence="1 2">MPI-SDFR-AT-0079</strain>
    </source>
</reference>
<sequence length="704" mass="77688">MSTTASNKLLLVEGKTGEVVFEASWTAKLNATCNDPQDRSRPFVSLDLSLQPTKYQANGDDPHGSRIAVGPAAEGDDENQVVMTTPYGETLTATSHSLGSVEALNFLRQLLKHAQSSRRAHLAKLIIPTTPGYITRSNIVQLRLKDSEFVELVSTFATPRQHFAGGKVATEGANDCCGWLSHLLRRSAAGVLLKDRDDKGAKINLHQASAALEAQLDDRLSFPWLTNTLHPRRTLAIIEAGRVHPRYGGTGPSVYGAAKALGIDIIAMDNSGHWMEDIEFSEWRMAFVPLALHDPPRDDFTERIVETVKSCRIRIDGLMTLCESYMGPVARACEQLGLPTQSPIPYLTATDKYRTSIFEGHQAHLASGSDEAVTIATKVDLPYPLIIKPCNGWSSEGVSLVHHKSEIRAAVESIDTTRHGNAFVMEPYCAGPEVDVNLVLLNGELLFFEVCDDMPKTAEDGEGDTAGNVSGAQGGSSLSTFIEMCSVFPSALPRREIEILRDSFHASLLRLGFDTGMFHLEGRVQDSTVEYAFEQGDGVVDLRPTAETLQQPTKAWLIEINPRPPGMKGSLIIESTWGVDYWATTLLTALRDDERLRALSQPFASGPQYTGAMVFIPTEYNAEVCEGIFDSDDIVEELFSRRPDLARHVSRSGCLVHRGQKIPHPQRDGYNSFLAWFNVFSRKSRAETLRLAAEVRREVRYKFK</sequence>
<comment type="caution">
    <text evidence="1">The sequence shown here is derived from an EMBL/GenBank/DDBJ whole genome shotgun (WGS) entry which is preliminary data.</text>
</comment>
<evidence type="ECO:0000313" key="2">
    <source>
        <dbReference type="Proteomes" id="UP000724584"/>
    </source>
</evidence>
<protein>
    <submittedName>
        <fullName evidence="1">Uncharacterized protein</fullName>
    </submittedName>
</protein>